<feature type="transmembrane region" description="Helical" evidence="11">
    <location>
        <begin position="72"/>
        <end position="93"/>
    </location>
</feature>
<dbReference type="GO" id="GO:0016020">
    <property type="term" value="C:membrane"/>
    <property type="evidence" value="ECO:0007669"/>
    <property type="project" value="InterPro"/>
</dbReference>
<evidence type="ECO:0000256" key="1">
    <source>
        <dbReference type="ARBA" id="ARBA00001350"/>
    </source>
</evidence>
<evidence type="ECO:0000313" key="14">
    <source>
        <dbReference type="Proteomes" id="UP001487740"/>
    </source>
</evidence>
<dbReference type="PANTHER" id="PTHR13325:SF3">
    <property type="entry name" value="MEMBRANE-BOUND TRANSCRIPTION FACTOR SITE-2 PROTEASE"/>
    <property type="match status" value="1"/>
</dbReference>
<evidence type="ECO:0000256" key="8">
    <source>
        <dbReference type="ARBA" id="ARBA00023136"/>
    </source>
</evidence>
<dbReference type="GO" id="GO:0012505">
    <property type="term" value="C:endomembrane system"/>
    <property type="evidence" value="ECO:0007669"/>
    <property type="project" value="UniProtKB-SubCell"/>
</dbReference>
<dbReference type="GO" id="GO:0005737">
    <property type="term" value="C:cytoplasm"/>
    <property type="evidence" value="ECO:0007669"/>
    <property type="project" value="TreeGrafter"/>
</dbReference>
<feature type="transmembrane region" description="Helical" evidence="11">
    <location>
        <begin position="473"/>
        <end position="494"/>
    </location>
</feature>
<gene>
    <name evidence="13" type="ORF">O3P69_000530</name>
</gene>
<dbReference type="InterPro" id="IPR008915">
    <property type="entry name" value="Peptidase_M50"/>
</dbReference>
<reference evidence="13 14" key="1">
    <citation type="submission" date="2023-03" db="EMBL/GenBank/DDBJ databases">
        <title>High-quality genome of Scylla paramamosain provides insights in environmental adaptation.</title>
        <authorList>
            <person name="Zhang L."/>
        </authorList>
    </citation>
    <scope>NUCLEOTIDE SEQUENCE [LARGE SCALE GENOMIC DNA]</scope>
    <source>
        <strain evidence="13">LZ_2023a</strain>
        <tissue evidence="13">Muscle</tissue>
    </source>
</reference>
<dbReference type="PANTHER" id="PTHR13325">
    <property type="entry name" value="PROTEASE M50 MEMBRANE-BOUND TRANSCRIPTION FACTOR SITE 2 PROTEASE"/>
    <property type="match status" value="1"/>
</dbReference>
<accession>A0AAW0UTR7</accession>
<keyword evidence="8 11" id="KW-0472">Membrane</keyword>
<dbReference type="Proteomes" id="UP001487740">
    <property type="component" value="Unassembled WGS sequence"/>
</dbReference>
<feature type="transmembrane region" description="Helical" evidence="11">
    <location>
        <begin position="193"/>
        <end position="215"/>
    </location>
</feature>
<dbReference type="GO" id="GO:1905897">
    <property type="term" value="P:regulation of response to endoplasmic reticulum stress"/>
    <property type="evidence" value="ECO:0007669"/>
    <property type="project" value="TreeGrafter"/>
</dbReference>
<keyword evidence="14" id="KW-1185">Reference proteome</keyword>
<comment type="caution">
    <text evidence="13">The sequence shown here is derived from an EMBL/GenBank/DDBJ whole genome shotgun (WGS) entry which is preliminary data.</text>
</comment>
<evidence type="ECO:0000313" key="13">
    <source>
        <dbReference type="EMBL" id="KAK8403542.1"/>
    </source>
</evidence>
<comment type="similarity">
    <text evidence="3">Belongs to the peptidase M50A family.</text>
</comment>
<dbReference type="InterPro" id="IPR001193">
    <property type="entry name" value="MBTPS2"/>
</dbReference>
<dbReference type="EMBL" id="JARAKH010000006">
    <property type="protein sequence ID" value="KAK8403542.1"/>
    <property type="molecule type" value="Genomic_DNA"/>
</dbReference>
<sequence>MEILSFLAVVGLIHAALYFTDQFLKSCMNMPYIYFLENVGLWIKPLQLHWFTTAFNRTVTKWALWRPRFFRLWFSVGAVVVTLLLLPSLFLLITGLANHLRPVQEQAVATLQPMVPGINIPMKELPYYFVTLLMASVIHEAGHAFAAVQEDVHVNGFGFLLMFILPGAYVDVPTEEIRALTPFRQLKILCAGVWHNIVLVMLALGLGLSTPYLMYPLYDSGRGLSVIAITKDSPARGMTGLEVGDVITSVNKQPVVSVAEWRQALVASTTKDQTGFCVPEAVVHNHDETVQHAYEGVDGSVQCCEGDSDAHLCFELLEDREADVGVAAMHPFSCLPARIAIARSDKVCVTSTTCPPDTHCLAPSLKNITRLVQISRGMRGGGLAAEQEDVLYLGPPAYLYHTVTLTSYVTKYPYLSPAWPSSLEIYCDYMVKFSGALAVLNMVPVLYLDGYWIFGAIIDFFLAPRCDHITRKIVHAVLTMVGSMLLFANIALVFRSHEQQASNTQATTAMTPGCKVPSTAVVQCATFVCFNPLVRVWWRMVLPCQRQGCQG</sequence>
<evidence type="ECO:0000256" key="9">
    <source>
        <dbReference type="ARBA" id="ARBA00032658"/>
    </source>
</evidence>
<name>A0AAW0UTR7_SCYPA</name>
<dbReference type="GO" id="GO:0004222">
    <property type="term" value="F:metalloendopeptidase activity"/>
    <property type="evidence" value="ECO:0007669"/>
    <property type="project" value="InterPro"/>
</dbReference>
<protein>
    <recommendedName>
        <fullName evidence="5">Membrane-bound transcription factor site-2 protease</fullName>
        <ecNumber evidence="4">3.4.24.85</ecNumber>
    </recommendedName>
    <alternativeName>
        <fullName evidence="9">Endopeptidase S2P</fullName>
    </alternativeName>
</protein>
<evidence type="ECO:0000256" key="3">
    <source>
        <dbReference type="ARBA" id="ARBA00009989"/>
    </source>
</evidence>
<proteinExistence type="inferred from homology"/>
<dbReference type="PRINTS" id="PR01000">
    <property type="entry name" value="SREBPS2PTASE"/>
</dbReference>
<dbReference type="Pfam" id="PF02163">
    <property type="entry name" value="Peptidase_M50"/>
    <property type="match status" value="1"/>
</dbReference>
<feature type="transmembrane region" description="Helical" evidence="11">
    <location>
        <begin position="436"/>
        <end position="461"/>
    </location>
</feature>
<keyword evidence="6 11" id="KW-0812">Transmembrane</keyword>
<evidence type="ECO:0000256" key="11">
    <source>
        <dbReference type="SAM" id="Phobius"/>
    </source>
</evidence>
<evidence type="ECO:0000256" key="5">
    <source>
        <dbReference type="ARBA" id="ARBA00014400"/>
    </source>
</evidence>
<dbReference type="EC" id="3.4.24.85" evidence="4"/>
<dbReference type="AlphaFoldDB" id="A0AAW0UTR7"/>
<comment type="subcellular location">
    <subcellularLocation>
        <location evidence="2">Endomembrane system</location>
        <topology evidence="2">Multi-pass membrane protein</topology>
    </subcellularLocation>
</comment>
<dbReference type="InterPro" id="IPR036034">
    <property type="entry name" value="PDZ_sf"/>
</dbReference>
<organism evidence="13 14">
    <name type="scientific">Scylla paramamosain</name>
    <name type="common">Mud crab</name>
    <dbReference type="NCBI Taxonomy" id="85552"/>
    <lineage>
        <taxon>Eukaryota</taxon>
        <taxon>Metazoa</taxon>
        <taxon>Ecdysozoa</taxon>
        <taxon>Arthropoda</taxon>
        <taxon>Crustacea</taxon>
        <taxon>Multicrustacea</taxon>
        <taxon>Malacostraca</taxon>
        <taxon>Eumalacostraca</taxon>
        <taxon>Eucarida</taxon>
        <taxon>Decapoda</taxon>
        <taxon>Pleocyemata</taxon>
        <taxon>Brachyura</taxon>
        <taxon>Eubrachyura</taxon>
        <taxon>Portunoidea</taxon>
        <taxon>Portunidae</taxon>
        <taxon>Portuninae</taxon>
        <taxon>Scylla</taxon>
    </lineage>
</organism>
<evidence type="ECO:0000256" key="6">
    <source>
        <dbReference type="ARBA" id="ARBA00022692"/>
    </source>
</evidence>
<dbReference type="Gene3D" id="2.30.42.10">
    <property type="match status" value="1"/>
</dbReference>
<evidence type="ECO:0000256" key="10">
    <source>
        <dbReference type="ARBA" id="ARBA00045828"/>
    </source>
</evidence>
<comment type="catalytic activity">
    <reaction evidence="1">
        <text>Cleaves several transcription factors that are type-2 transmembrane proteins within membrane-spanning domains. Known substrates include sterol regulatory element-binding protein (SREBP) -1, SREBP-2 and forms of the transcriptional activator ATF6. SREBP-2 is cleaved at the site 477-DRSRILL-|-CVLTFLCLSFNPLTSLLQWGGA-505. The residues Asn-Pro, 11 residues distal to the site of cleavage in the membrane-spanning domain, are important for cleavage by S2P endopeptidase. Replacement of either of these residues does not prevent cleavage, but there is no cleavage if both of these residues are replaced.</text>
        <dbReference type="EC" id="3.4.24.85"/>
    </reaction>
</comment>
<feature type="transmembrane region" description="Helical" evidence="11">
    <location>
        <begin position="127"/>
        <end position="146"/>
    </location>
</feature>
<evidence type="ECO:0000256" key="4">
    <source>
        <dbReference type="ARBA" id="ARBA00012347"/>
    </source>
</evidence>
<evidence type="ECO:0000259" key="12">
    <source>
        <dbReference type="Pfam" id="PF02163"/>
    </source>
</evidence>
<evidence type="ECO:0000256" key="7">
    <source>
        <dbReference type="ARBA" id="ARBA00022989"/>
    </source>
</evidence>
<comment type="function">
    <text evidence="10">Zinc metalloprotease that mediates intramembrane proteolysis of proteins such as ATF6, ATF6B, SREBF1/SREBP1 and SREBF2/SREBP2. Catalyzes the second step in the proteolytic activation of the sterol regulatory element-binding proteins (SREBPs) SREBF1/SREBP1 and SREBF2/SREBP2: cleaves SREBPs within the first transmembrane segment, thereby releasing the N-terminal segment with a portion of the transmembrane segment attached. Mature N-terminal SREBP fragments shuttle to the nucleus and activate gene transcription. Also mediates the second step in the proteolytic activation of the cyclic AMP-dependent transcription factor ATF-6 (ATF6 and ATF6B). Involved in intramembrane proteolysis during bone formation. In astrocytes and osteoblasts, upon DNA damage and ER stress, mediates the second step of the regulated intramembrane proteolytic activation of the transcription factor CREB3L1, leading to the inhibition of cell-cycle progression.</text>
</comment>
<dbReference type="SUPFAM" id="SSF50156">
    <property type="entry name" value="PDZ domain-like"/>
    <property type="match status" value="1"/>
</dbReference>
<keyword evidence="7 11" id="KW-1133">Transmembrane helix</keyword>
<feature type="domain" description="Peptidase M50" evidence="12">
    <location>
        <begin position="128"/>
        <end position="486"/>
    </location>
</feature>
<feature type="transmembrane region" description="Helical" evidence="11">
    <location>
        <begin position="152"/>
        <end position="172"/>
    </location>
</feature>
<evidence type="ECO:0000256" key="2">
    <source>
        <dbReference type="ARBA" id="ARBA00004127"/>
    </source>
</evidence>
<dbReference type="GO" id="GO:0031293">
    <property type="term" value="P:membrane protein intracellular domain proteolysis"/>
    <property type="evidence" value="ECO:0007669"/>
    <property type="project" value="TreeGrafter"/>
</dbReference>